<accession>Q8QTF1</accession>
<reference evidence="2" key="1">
    <citation type="journal article" date="2000" name="Virology">
        <title>Transcriptional analysis of the ribonucleotide reductase genes of shrimp white spot syndrome virus.</title>
        <authorList>
            <person name="Tsai M.F."/>
            <person name="Lo C.F."/>
            <person name="van Hulten M.C."/>
            <person name="Tzeng H.F."/>
            <person name="Chou C.M."/>
            <person name="Huang C.J."/>
            <person name="Wang C.H."/>
            <person name="Lin J.Y."/>
            <person name="Vlak J.M."/>
            <person name="Kou G.H."/>
        </authorList>
    </citation>
    <scope>NUCLEOTIDE SEQUENCE [LARGE SCALE GENOMIC DNA]</scope>
</reference>
<organismHost>
    <name type="scientific">Crustacea</name>
    <name type="common">crustaceans</name>
    <dbReference type="NCBI Taxonomy" id="6657"/>
</organismHost>
<dbReference type="Proteomes" id="UP000281246">
    <property type="component" value="Segment"/>
</dbReference>
<reference evidence="1 2" key="2">
    <citation type="journal article" date="2000" name="Virology">
        <title>Identification and characterization of a shrimp white spot syndrome virus (WSSV) gene that encodes a novel chimeric polypeptide of cellular-type thymidine kinase and thymidylate kinase.</title>
        <authorList>
            <person name="Tsai M.F."/>
            <person name="Yu H.T."/>
            <person name="Tzeng H.F."/>
            <person name="Leu J.H."/>
            <person name="Chou C.M."/>
            <person name="Huang C.J."/>
            <person name="Wang C.H."/>
            <person name="Lin J.Y."/>
            <person name="Kou G.H."/>
            <person name="Lo C.F."/>
        </authorList>
    </citation>
    <scope>NUCLEOTIDE SEQUENCE [LARGE SCALE GENOMIC DNA]</scope>
    <source>
        <strain evidence="1">Taiwan</strain>
    </source>
</reference>
<reference evidence="1 2" key="7">
    <citation type="journal article" date="2002" name="Virology">
        <title>Ribonucleotide reductase of shrimp white spot syndrome virus (WSSV): expression and enzymatic activity in a baculovirus/insect cell system and WSSV-infected shrimp.</title>
        <authorList>
            <person name="Lin S.T."/>
            <person name="Chang Y.S."/>
            <person name="Wang H.C."/>
            <person name="Tzeng H.F."/>
            <person name="Chang Z.F."/>
            <person name="Lin J.Y."/>
            <person name="Wang C.H."/>
            <person name="Lo C.F."/>
            <person name="Kou G.H."/>
        </authorList>
    </citation>
    <scope>NUCLEOTIDE SEQUENCE [LARGE SCALE GENOMIC DNA]</scope>
    <source>
        <strain evidence="1">Taiwan</strain>
    </source>
</reference>
<sequence length="258" mass="27966">MAPPHLNAAADLLDKVMSGPLSPEGAQTSSPAACVGAKVVKALVSFCQKTRFTTNIVMREVKAMEFQGDDFNYSALCASMPQRPVTERQMFALMKSEDEEMGVSANFSPVSDDVINPSSLPSGQEVDSSTSAQISGMFQNVWSLLEECGSGSNSNSSPVSRTVLVCTLFIIQVFKFLVTKVSNVNVLNQLFGHVVLDHLMWLQVIIIVSHQLLLTTTTNPRPLIIVTTSVTSVLVVVITVAAEDQRKLQPQPKIPLIM</sequence>
<protein>
    <submittedName>
        <fullName evidence="1">WSSV148</fullName>
    </submittedName>
</protein>
<reference evidence="1 2" key="9">
    <citation type="journal article" date="2005" name="J. Virol.">
        <title>The unique stacked rings in the nucleocapsid of the white spot syndrome virus virion are formed by the major structural protein VP664, the largest viral structural protein ever found.</title>
        <authorList>
            <person name="Leu J.H."/>
            <person name="Tsai J.M."/>
            <person name="Wang H.C."/>
            <person name="Wang A.H."/>
            <person name="Wang C.H."/>
            <person name="Kou G.H."/>
            <person name="Lo C.F."/>
        </authorList>
    </citation>
    <scope>NUCLEOTIDE SEQUENCE [LARGE SCALE GENOMIC DNA]</scope>
    <source>
        <strain evidence="1">Taiwan</strain>
    </source>
</reference>
<name>Q8QTF1_WSSV</name>
<reference evidence="1 2" key="4">
    <citation type="journal article" date="2002" name="Virology">
        <title>Identification of a nucleocapsid protein (VP35) gene of shrimp white spot syndrome virus and characterization of the motif important for targeting VP35 to the nuclei of transfected insect cells.</title>
        <authorList>
            <person name="Chen L.L."/>
            <person name="Leu J.H."/>
            <person name="Huang C.J."/>
            <person name="Chou C.M."/>
            <person name="Chen S.M."/>
            <person name="Wang C.H."/>
            <person name="Lo C.F."/>
            <person name="Kou G.H."/>
        </authorList>
    </citation>
    <scope>NUCLEOTIDE SEQUENCE [LARGE SCALE GENOMIC DNA]</scope>
    <source>
        <strain evidence="1">Taiwan</strain>
    </source>
</reference>
<reference evidence="2" key="3">
    <citation type="journal article" date="2001" name="Virology">
        <title>Cloning, characterization, and phylogenetic analysis of a shrimp white spot syndrome virus gene that encodes a protein kinase.</title>
        <authorList>
            <person name="Liu W.J."/>
            <person name="Yu H.T."/>
            <person name="Peng S.E."/>
            <person name="Chang Y.S."/>
            <person name="Pien H.W."/>
            <person name="Lin C.J."/>
            <person name="Huang C.J."/>
            <person name="Tsai M.F."/>
            <person name="Huang C.J."/>
            <person name="Wang C.H."/>
            <person name="Lin J.Y."/>
            <person name="Lo C.F."/>
            <person name="Kou G.H."/>
        </authorList>
    </citation>
    <scope>NUCLEOTIDE SEQUENCE [LARGE SCALE GENOMIC DNA]</scope>
</reference>
<evidence type="ECO:0000313" key="2">
    <source>
        <dbReference type="Proteomes" id="UP000281246"/>
    </source>
</evidence>
<reference evidence="1 2" key="6">
    <citation type="journal article" date="2002" name="Virology">
        <title>Transcriptional analysis of the DNA polymerase gene of shrimp white spot syndrome virus.</title>
        <authorList>
            <person name="Chen L.L."/>
            <person name="Wang H.C."/>
            <person name="Huang C.J."/>
            <person name="Peng S.E."/>
            <person name="Chen Y.G."/>
            <person name="Lin S.J."/>
            <person name="Chen W.Y."/>
            <person name="Dai C.F."/>
            <person name="Yu H.T."/>
            <person name="Wang C.H."/>
            <person name="Lo C.F."/>
            <person name="Kou G.H."/>
        </authorList>
    </citation>
    <scope>NUCLEOTIDE SEQUENCE [LARGE SCALE GENOMIC DNA]</scope>
    <source>
        <strain evidence="1">Taiwan</strain>
    </source>
</reference>
<reference evidence="1 2" key="8">
    <citation type="journal article" date="2004" name="J. Virol.">
        <title>Genomic and proteomic analysis of thirty-nine structural proteins of shrimp white spot syndrome virus.</title>
        <authorList>
            <person name="Tsai J.M."/>
            <person name="Wang H.C."/>
            <person name="Leu J.H."/>
            <person name="Hsiao H.H."/>
            <person name="Wang A.H."/>
            <person name="Kou G.H."/>
            <person name="Lo C.F."/>
        </authorList>
    </citation>
    <scope>NUCLEOTIDE SEQUENCE [LARGE SCALE GENOMIC DNA]</scope>
    <source>
        <strain evidence="1">Taiwan</strain>
    </source>
</reference>
<evidence type="ECO:0000313" key="1">
    <source>
        <dbReference type="EMBL" id="AAL89016.1"/>
    </source>
</evidence>
<dbReference type="EMBL" id="AF440570">
    <property type="protein sequence ID" value="AAL89016.1"/>
    <property type="molecule type" value="Genomic_DNA"/>
</dbReference>
<organism evidence="1 2">
    <name type="scientific">White spot syndrome virus</name>
    <name type="common">WSSV</name>
    <name type="synonym">White spot bacilliform virus</name>
    <dbReference type="NCBI Taxonomy" id="92652"/>
    <lineage>
        <taxon>Viruses</taxon>
        <taxon>Viruses incertae sedis</taxon>
        <taxon>Naldaviricetes</taxon>
        <taxon>Nimaviridae</taxon>
        <taxon>Whispovirus</taxon>
        <taxon>White spot syndrome virus</taxon>
    </lineage>
</organism>
<reference evidence="1 2" key="5">
    <citation type="journal article" date="2002" name="Virology">
        <title>Chimeric polypeptide of thymidine kinase and thymidylate kinase of shrimp white spot syndrome virus: thymidine kinase activity of the recombinant protein expressed in a baculovirus/insect cell system.</title>
        <authorList>
            <person name="Tzeng H.F."/>
            <person name="Chang Z.F."/>
            <person name="Peng S.E."/>
            <person name="Wang C.H."/>
            <person name="Lin J.Y."/>
            <person name="Kou G.H."/>
            <person name="Lo C.F."/>
        </authorList>
    </citation>
    <scope>NUCLEOTIDE SEQUENCE [LARGE SCALE GENOMIC DNA]</scope>
    <source>
        <strain evidence="1">Taiwan</strain>
    </source>
</reference>
<proteinExistence type="predicted"/>